<accession>A0A8T2NC02</accession>
<dbReference type="Pfam" id="PF00354">
    <property type="entry name" value="Pentaxin"/>
    <property type="match status" value="1"/>
</dbReference>
<keyword evidence="5" id="KW-0732">Signal</keyword>
<evidence type="ECO:0000256" key="1">
    <source>
        <dbReference type="ARBA" id="ARBA00001913"/>
    </source>
</evidence>
<sequence>MSIPPRKVSTKEALRFLLACSISYWGVFSVASNGEAPVLACPDDVMPCEIPIKENIYSATVCLRFFSELRIREQSLFSMSTVYNGDCNGLNLILERGQYKACLNETDISFPGMPHEQSDWNSICGTYDSQRGLIQLWVNGKRSLAKRFRKGGLTGSVETPHVVLGQRSQSFNTDYFNWHKSFIGELTDLHMWDFVLSPCEIHKYMKGSDFPLGKVINWKAIHGFTKGSRPVHFSRFLAKTEYALSMTGLTSGQDMKFPSQPSPTAVYMTVKAGTP</sequence>
<feature type="domain" description="Pentraxin (PTX)" evidence="10">
    <location>
        <begin position="33"/>
        <end position="238"/>
    </location>
</feature>
<evidence type="ECO:0000313" key="11">
    <source>
        <dbReference type="EMBL" id="KAG9337504.1"/>
    </source>
</evidence>
<dbReference type="GO" id="GO:0005576">
    <property type="term" value="C:extracellular region"/>
    <property type="evidence" value="ECO:0007669"/>
    <property type="project" value="UniProtKB-SubCell"/>
</dbReference>
<dbReference type="GO" id="GO:0046872">
    <property type="term" value="F:metal ion binding"/>
    <property type="evidence" value="ECO:0007669"/>
    <property type="project" value="UniProtKB-KW"/>
</dbReference>
<dbReference type="PANTHER" id="PTHR45869:SF7">
    <property type="entry name" value="C-REACTIVE PROTEIN"/>
    <property type="match status" value="1"/>
</dbReference>
<evidence type="ECO:0000256" key="6">
    <source>
        <dbReference type="ARBA" id="ARBA00022837"/>
    </source>
</evidence>
<evidence type="ECO:0000313" key="12">
    <source>
        <dbReference type="Proteomes" id="UP000824540"/>
    </source>
</evidence>
<comment type="subcellular location">
    <subcellularLocation>
        <location evidence="2">Secreted</location>
    </subcellularLocation>
</comment>
<keyword evidence="4" id="KW-0479">Metal-binding</keyword>
<reference evidence="11" key="1">
    <citation type="thesis" date="2021" institute="BYU ScholarsArchive" country="Provo, UT, USA">
        <title>Applications of and Algorithms for Genome Assembly and Genomic Analyses with an Emphasis on Marine Teleosts.</title>
        <authorList>
            <person name="Pickett B.D."/>
        </authorList>
    </citation>
    <scope>NUCLEOTIDE SEQUENCE</scope>
    <source>
        <strain evidence="11">HI-2016</strain>
    </source>
</reference>
<evidence type="ECO:0000256" key="7">
    <source>
        <dbReference type="ARBA" id="ARBA00023157"/>
    </source>
</evidence>
<comment type="cofactor">
    <cofactor evidence="1">
        <name>Ca(2+)</name>
        <dbReference type="ChEBI" id="CHEBI:29108"/>
    </cofactor>
</comment>
<dbReference type="InterPro" id="IPR051005">
    <property type="entry name" value="Pentraxin_domain"/>
</dbReference>
<evidence type="ECO:0000256" key="9">
    <source>
        <dbReference type="PROSITE-ProRule" id="PRU01172"/>
    </source>
</evidence>
<evidence type="ECO:0000256" key="2">
    <source>
        <dbReference type="ARBA" id="ARBA00004613"/>
    </source>
</evidence>
<evidence type="ECO:0000256" key="8">
    <source>
        <dbReference type="ARBA" id="ARBA00038102"/>
    </source>
</evidence>
<dbReference type="AlphaFoldDB" id="A0A8T2NC02"/>
<organism evidence="11 12">
    <name type="scientific">Albula glossodonta</name>
    <name type="common">roundjaw bonefish</name>
    <dbReference type="NCBI Taxonomy" id="121402"/>
    <lineage>
        <taxon>Eukaryota</taxon>
        <taxon>Metazoa</taxon>
        <taxon>Chordata</taxon>
        <taxon>Craniata</taxon>
        <taxon>Vertebrata</taxon>
        <taxon>Euteleostomi</taxon>
        <taxon>Actinopterygii</taxon>
        <taxon>Neopterygii</taxon>
        <taxon>Teleostei</taxon>
        <taxon>Albuliformes</taxon>
        <taxon>Albulidae</taxon>
        <taxon>Albula</taxon>
    </lineage>
</organism>
<evidence type="ECO:0000259" key="10">
    <source>
        <dbReference type="PROSITE" id="PS51828"/>
    </source>
</evidence>
<protein>
    <recommendedName>
        <fullName evidence="10">Pentraxin (PTX) domain-containing protein</fullName>
    </recommendedName>
</protein>
<dbReference type="Gene3D" id="2.60.120.200">
    <property type="match status" value="1"/>
</dbReference>
<dbReference type="PROSITE" id="PS51828">
    <property type="entry name" value="PTX_2"/>
    <property type="match status" value="1"/>
</dbReference>
<keyword evidence="6" id="KW-0106">Calcium</keyword>
<dbReference type="SUPFAM" id="SSF49899">
    <property type="entry name" value="Concanavalin A-like lectins/glucanases"/>
    <property type="match status" value="1"/>
</dbReference>
<dbReference type="SMART" id="SM00159">
    <property type="entry name" value="PTX"/>
    <property type="match status" value="1"/>
</dbReference>
<dbReference type="PANTHER" id="PTHR45869">
    <property type="entry name" value="C-REACTIVE PROTEIN-RELATED"/>
    <property type="match status" value="1"/>
</dbReference>
<evidence type="ECO:0000256" key="4">
    <source>
        <dbReference type="ARBA" id="ARBA00022723"/>
    </source>
</evidence>
<dbReference type="InterPro" id="IPR001759">
    <property type="entry name" value="PTX_dom"/>
</dbReference>
<evidence type="ECO:0000256" key="3">
    <source>
        <dbReference type="ARBA" id="ARBA00022525"/>
    </source>
</evidence>
<dbReference type="PRINTS" id="PR00895">
    <property type="entry name" value="PENTAXIN"/>
</dbReference>
<proteinExistence type="inferred from homology"/>
<dbReference type="EMBL" id="JAFBMS010000087">
    <property type="protein sequence ID" value="KAG9337504.1"/>
    <property type="molecule type" value="Genomic_DNA"/>
</dbReference>
<keyword evidence="12" id="KW-1185">Reference proteome</keyword>
<dbReference type="Proteomes" id="UP000824540">
    <property type="component" value="Unassembled WGS sequence"/>
</dbReference>
<comment type="similarity">
    <text evidence="8">Belongs to the pentraxin family.</text>
</comment>
<dbReference type="InterPro" id="IPR013320">
    <property type="entry name" value="ConA-like_dom_sf"/>
</dbReference>
<comment type="caution">
    <text evidence="11">The sequence shown here is derived from an EMBL/GenBank/DDBJ whole genome shotgun (WGS) entry which is preliminary data.</text>
</comment>
<dbReference type="OrthoDB" id="547680at2759"/>
<keyword evidence="3" id="KW-0964">Secreted</keyword>
<gene>
    <name evidence="11" type="ORF">JZ751_028695</name>
</gene>
<name>A0A8T2NC02_9TELE</name>
<comment type="caution">
    <text evidence="9">Lacks conserved residue(s) required for the propagation of feature annotation.</text>
</comment>
<evidence type="ECO:0000256" key="5">
    <source>
        <dbReference type="ARBA" id="ARBA00022729"/>
    </source>
</evidence>
<feature type="non-terminal residue" evidence="11">
    <location>
        <position position="1"/>
    </location>
</feature>
<keyword evidence="7" id="KW-1015">Disulfide bond</keyword>